<keyword evidence="6" id="KW-0206">Cytoskeleton</keyword>
<dbReference type="SUPFAM" id="SSF52540">
    <property type="entry name" value="P-loop containing nucleoside triphosphate hydrolases"/>
    <property type="match status" value="1"/>
</dbReference>
<feature type="domain" description="Kinesin motor" evidence="8">
    <location>
        <begin position="3"/>
        <end position="167"/>
    </location>
</feature>
<reference evidence="9" key="1">
    <citation type="submission" date="2020-06" db="EMBL/GenBank/DDBJ databases">
        <title>Draft genome of Bugula neritina, a colonial animal packing powerful symbionts and potential medicines.</title>
        <authorList>
            <person name="Rayko M."/>
        </authorList>
    </citation>
    <scope>NUCLEOTIDE SEQUENCE [LARGE SCALE GENOMIC DNA]</scope>
    <source>
        <strain evidence="9">Kwan_BN1</strain>
    </source>
</reference>
<organism evidence="9 10">
    <name type="scientific">Bugula neritina</name>
    <name type="common">Brown bryozoan</name>
    <name type="synonym">Sertularia neritina</name>
    <dbReference type="NCBI Taxonomy" id="10212"/>
    <lineage>
        <taxon>Eukaryota</taxon>
        <taxon>Metazoa</taxon>
        <taxon>Spiralia</taxon>
        <taxon>Lophotrochozoa</taxon>
        <taxon>Bryozoa</taxon>
        <taxon>Gymnolaemata</taxon>
        <taxon>Cheilostomatida</taxon>
        <taxon>Flustrina</taxon>
        <taxon>Buguloidea</taxon>
        <taxon>Bugulidae</taxon>
        <taxon>Bugula</taxon>
    </lineage>
</organism>
<gene>
    <name evidence="9" type="ORF">EB796_024711</name>
</gene>
<dbReference type="GO" id="GO:0008017">
    <property type="term" value="F:microtubule binding"/>
    <property type="evidence" value="ECO:0007669"/>
    <property type="project" value="InterPro"/>
</dbReference>
<evidence type="ECO:0000256" key="5">
    <source>
        <dbReference type="ARBA" id="ARBA00023175"/>
    </source>
</evidence>
<dbReference type="InterPro" id="IPR036961">
    <property type="entry name" value="Kinesin_motor_dom_sf"/>
</dbReference>
<dbReference type="Gene3D" id="3.40.850.10">
    <property type="entry name" value="Kinesin motor domain"/>
    <property type="match status" value="1"/>
</dbReference>
<evidence type="ECO:0000313" key="10">
    <source>
        <dbReference type="Proteomes" id="UP000593567"/>
    </source>
</evidence>
<protein>
    <recommendedName>
        <fullName evidence="8">Kinesin motor domain-containing protein</fullName>
    </recommendedName>
</protein>
<keyword evidence="5 7" id="KW-0505">Motor protein</keyword>
<dbReference type="InterPro" id="IPR001752">
    <property type="entry name" value="Kinesin_motor_dom"/>
</dbReference>
<keyword evidence="4" id="KW-0175">Coiled coil</keyword>
<sequence length="167" mass="18769">MAQQIVAVRIRPLVERFRNKSWSSRLLGLELNSYFRKDVSDSLPFVFDHVIGKEEINRDVYNVFGKDIVTGAVKGINGTIFAYGQTSSGKTHTMLGSDAEPGLISYAMNDIFSLVQLATERCFLISLSYNEIYNEEVHDLLTGATNLKIRENEVTAHTFFYFLSGGT</sequence>
<name>A0A7J7IT02_BUGNE</name>
<keyword evidence="10" id="KW-1185">Reference proteome</keyword>
<comment type="caution">
    <text evidence="9">The sequence shown here is derived from an EMBL/GenBank/DDBJ whole genome shotgun (WGS) entry which is preliminary data.</text>
</comment>
<evidence type="ECO:0000256" key="4">
    <source>
        <dbReference type="ARBA" id="ARBA00023054"/>
    </source>
</evidence>
<evidence type="ECO:0000256" key="3">
    <source>
        <dbReference type="ARBA" id="ARBA00022840"/>
    </source>
</evidence>
<evidence type="ECO:0000256" key="2">
    <source>
        <dbReference type="ARBA" id="ARBA00022741"/>
    </source>
</evidence>
<accession>A0A7J7IT02</accession>
<dbReference type="InterPro" id="IPR027417">
    <property type="entry name" value="P-loop_NTPase"/>
</dbReference>
<dbReference type="EMBL" id="VXIV02003444">
    <property type="protein sequence ID" value="KAF6017000.1"/>
    <property type="molecule type" value="Genomic_DNA"/>
</dbReference>
<keyword evidence="2 7" id="KW-0547">Nucleotide-binding</keyword>
<comment type="similarity">
    <text evidence="7">Belongs to the TRAFAC class myosin-kinesin ATPase superfamily. Kinesin family.</text>
</comment>
<dbReference type="Proteomes" id="UP000593567">
    <property type="component" value="Unassembled WGS sequence"/>
</dbReference>
<comment type="subcellular location">
    <subcellularLocation>
        <location evidence="1">Cytoplasm</location>
        <location evidence="1">Cytoskeleton</location>
    </subcellularLocation>
</comment>
<proteinExistence type="inferred from homology"/>
<evidence type="ECO:0000256" key="6">
    <source>
        <dbReference type="ARBA" id="ARBA00023212"/>
    </source>
</evidence>
<dbReference type="GO" id="GO:0003777">
    <property type="term" value="F:microtubule motor activity"/>
    <property type="evidence" value="ECO:0007669"/>
    <property type="project" value="InterPro"/>
</dbReference>
<evidence type="ECO:0000256" key="1">
    <source>
        <dbReference type="ARBA" id="ARBA00004245"/>
    </source>
</evidence>
<dbReference type="GO" id="GO:0005524">
    <property type="term" value="F:ATP binding"/>
    <property type="evidence" value="ECO:0007669"/>
    <property type="project" value="UniProtKB-UniRule"/>
</dbReference>
<evidence type="ECO:0000313" key="9">
    <source>
        <dbReference type="EMBL" id="KAF6017000.1"/>
    </source>
</evidence>
<dbReference type="PROSITE" id="PS50067">
    <property type="entry name" value="KINESIN_MOTOR_2"/>
    <property type="match status" value="1"/>
</dbReference>
<dbReference type="GO" id="GO:0007018">
    <property type="term" value="P:microtubule-based movement"/>
    <property type="evidence" value="ECO:0007669"/>
    <property type="project" value="InterPro"/>
</dbReference>
<keyword evidence="3 7" id="KW-0067">ATP-binding</keyword>
<dbReference type="PANTHER" id="PTHR47968:SF75">
    <property type="entry name" value="CENTROMERE-ASSOCIATED PROTEIN E"/>
    <property type="match status" value="1"/>
</dbReference>
<dbReference type="SMART" id="SM00129">
    <property type="entry name" value="KISc"/>
    <property type="match status" value="1"/>
</dbReference>
<evidence type="ECO:0000259" key="8">
    <source>
        <dbReference type="PROSITE" id="PS50067"/>
    </source>
</evidence>
<dbReference type="InterPro" id="IPR027640">
    <property type="entry name" value="Kinesin-like_fam"/>
</dbReference>
<keyword evidence="6" id="KW-0963">Cytoplasm</keyword>
<feature type="binding site" evidence="7">
    <location>
        <begin position="84"/>
        <end position="91"/>
    </location>
    <ligand>
        <name>ATP</name>
        <dbReference type="ChEBI" id="CHEBI:30616"/>
    </ligand>
</feature>
<dbReference type="Pfam" id="PF00225">
    <property type="entry name" value="Kinesin"/>
    <property type="match status" value="1"/>
</dbReference>
<dbReference type="AlphaFoldDB" id="A0A7J7IT02"/>
<evidence type="ECO:0000256" key="7">
    <source>
        <dbReference type="PROSITE-ProRule" id="PRU00283"/>
    </source>
</evidence>
<dbReference type="OrthoDB" id="3176171at2759"/>
<dbReference type="GO" id="GO:0005856">
    <property type="term" value="C:cytoskeleton"/>
    <property type="evidence" value="ECO:0007669"/>
    <property type="project" value="UniProtKB-SubCell"/>
</dbReference>
<dbReference type="PANTHER" id="PTHR47968">
    <property type="entry name" value="CENTROMERE PROTEIN E"/>
    <property type="match status" value="1"/>
</dbReference>